<feature type="transmembrane region" description="Helical" evidence="9">
    <location>
        <begin position="347"/>
        <end position="369"/>
    </location>
</feature>
<keyword evidence="3 8" id="KW-0813">Transport</keyword>
<evidence type="ECO:0000256" key="5">
    <source>
        <dbReference type="ARBA" id="ARBA00022692"/>
    </source>
</evidence>
<dbReference type="GO" id="GO:0051119">
    <property type="term" value="F:sugar transmembrane transporter activity"/>
    <property type="evidence" value="ECO:0007669"/>
    <property type="project" value="InterPro"/>
</dbReference>
<dbReference type="InterPro" id="IPR050549">
    <property type="entry name" value="MFS_Trehalose_Transporter"/>
</dbReference>
<dbReference type="Proteomes" id="UP001279734">
    <property type="component" value="Unassembled WGS sequence"/>
</dbReference>
<dbReference type="GO" id="GO:0016020">
    <property type="term" value="C:membrane"/>
    <property type="evidence" value="ECO:0007669"/>
    <property type="project" value="UniProtKB-SubCell"/>
</dbReference>
<organism evidence="11 12">
    <name type="scientific">Nepenthes gracilis</name>
    <name type="common">Slender pitcher plant</name>
    <dbReference type="NCBI Taxonomy" id="150966"/>
    <lineage>
        <taxon>Eukaryota</taxon>
        <taxon>Viridiplantae</taxon>
        <taxon>Streptophyta</taxon>
        <taxon>Embryophyta</taxon>
        <taxon>Tracheophyta</taxon>
        <taxon>Spermatophyta</taxon>
        <taxon>Magnoliopsida</taxon>
        <taxon>eudicotyledons</taxon>
        <taxon>Gunneridae</taxon>
        <taxon>Pentapetalae</taxon>
        <taxon>Caryophyllales</taxon>
        <taxon>Nepenthaceae</taxon>
        <taxon>Nepenthes</taxon>
    </lineage>
</organism>
<evidence type="ECO:0000256" key="8">
    <source>
        <dbReference type="RuleBase" id="RU003346"/>
    </source>
</evidence>
<accession>A0AAD3SM66</accession>
<keyword evidence="7 9" id="KW-0472">Membrane</keyword>
<keyword evidence="5 9" id="KW-0812">Transmembrane</keyword>
<feature type="transmembrane region" description="Helical" evidence="9">
    <location>
        <begin position="81"/>
        <end position="105"/>
    </location>
</feature>
<comment type="caution">
    <text evidence="11">The sequence shown here is derived from an EMBL/GenBank/DDBJ whole genome shotgun (WGS) entry which is preliminary data.</text>
</comment>
<dbReference type="FunFam" id="1.20.1250.20:FF:000043">
    <property type="entry name" value="sugar transporter ERD6-like 6"/>
    <property type="match status" value="1"/>
</dbReference>
<dbReference type="AlphaFoldDB" id="A0AAD3SM66"/>
<evidence type="ECO:0000313" key="12">
    <source>
        <dbReference type="Proteomes" id="UP001279734"/>
    </source>
</evidence>
<keyword evidence="4" id="KW-0762">Sugar transport</keyword>
<feature type="transmembrane region" description="Helical" evidence="9">
    <location>
        <begin position="281"/>
        <end position="307"/>
    </location>
</feature>
<reference evidence="11" key="1">
    <citation type="submission" date="2023-05" db="EMBL/GenBank/DDBJ databases">
        <title>Nepenthes gracilis genome sequencing.</title>
        <authorList>
            <person name="Fukushima K."/>
        </authorList>
    </citation>
    <scope>NUCLEOTIDE SEQUENCE</scope>
    <source>
        <strain evidence="11">SING2019-196</strain>
    </source>
</reference>
<evidence type="ECO:0000256" key="7">
    <source>
        <dbReference type="ARBA" id="ARBA00023136"/>
    </source>
</evidence>
<comment type="subcellular location">
    <subcellularLocation>
        <location evidence="1">Membrane</location>
        <topology evidence="1">Multi-pass membrane protein</topology>
    </subcellularLocation>
</comment>
<evidence type="ECO:0000259" key="10">
    <source>
        <dbReference type="PROSITE" id="PS50850"/>
    </source>
</evidence>
<dbReference type="CDD" id="cd17358">
    <property type="entry name" value="MFS_GLUT6_8_Class3_like"/>
    <property type="match status" value="1"/>
</dbReference>
<feature type="transmembrane region" description="Helical" evidence="9">
    <location>
        <begin position="177"/>
        <end position="194"/>
    </location>
</feature>
<feature type="transmembrane region" description="Helical" evidence="9">
    <location>
        <begin position="381"/>
        <end position="405"/>
    </location>
</feature>
<dbReference type="PANTHER" id="PTHR48021">
    <property type="match status" value="1"/>
</dbReference>
<dbReference type="InterPro" id="IPR044775">
    <property type="entry name" value="MFS_ERD6/Tret1-like"/>
</dbReference>
<feature type="transmembrane region" description="Helical" evidence="9">
    <location>
        <begin position="319"/>
        <end position="340"/>
    </location>
</feature>
<evidence type="ECO:0000256" key="6">
    <source>
        <dbReference type="ARBA" id="ARBA00022989"/>
    </source>
</evidence>
<dbReference type="PROSITE" id="PS50850">
    <property type="entry name" value="MFS"/>
    <property type="match status" value="1"/>
</dbReference>
<proteinExistence type="inferred from homology"/>
<dbReference type="PRINTS" id="PR00171">
    <property type="entry name" value="SUGRTRNSPORT"/>
</dbReference>
<dbReference type="InterPro" id="IPR003663">
    <property type="entry name" value="Sugar/inositol_transpt"/>
</dbReference>
<dbReference type="SUPFAM" id="SSF103473">
    <property type="entry name" value="MFS general substrate transporter"/>
    <property type="match status" value="1"/>
</dbReference>
<gene>
    <name evidence="11" type="ORF">Nepgr_015015</name>
</gene>
<dbReference type="InterPro" id="IPR005829">
    <property type="entry name" value="Sugar_transporter_CS"/>
</dbReference>
<feature type="transmembrane region" description="Helical" evidence="9">
    <location>
        <begin position="147"/>
        <end position="165"/>
    </location>
</feature>
<feature type="transmembrane region" description="Helical" evidence="9">
    <location>
        <begin position="117"/>
        <end position="135"/>
    </location>
</feature>
<sequence length="491" mass="52932">MERESEEDAITITRHLLVAEKQDEDYFAGGRDASTSVSQRGGSSVTAALVFSTTVAVCGSFAYGCWAGYISPVRSEIMSDLGLSTAEFSLFASLATLGGLLSSLVSGKISDWIGRRATMGFGQILCLSGWILIVFSQGAWSLDLGRLLQGGGVGLLLYVIPIYLAEIAPENLRGGSVVLNQLLISCGIATMFFAGNVIGWRILALIGMLPCLVQLLCLFFIPESPRHLARIGRDKEFEATLLCLRGGNVDITHELAEIKEYTAALQQIPKVNLSHLFQRKYAYALIVVFGLMALQQLGGSTGILFYASDIFESAGCSSAVGTTVMAIIQLPSCFVSVFFMDKFGRRLIGLSSAAGMCFSCILTALSFLLKGNQWLKEISPYLVLIGISGYSLAYPMGMGGLPYLMMAELLPINIKGLAGSLASSILWSTSWIVSYAFAFMLEWSSSGTFFIFAGVNAFLLLFIAKLVPETKGQSLEEIQESITISRPLSAF</sequence>
<dbReference type="PANTHER" id="PTHR48021:SF25">
    <property type="entry name" value="SUGAR TRANSPORTER ERD6-LIKE 5"/>
    <property type="match status" value="1"/>
</dbReference>
<feature type="domain" description="Major facilitator superfamily (MFS) profile" evidence="10">
    <location>
        <begin position="52"/>
        <end position="471"/>
    </location>
</feature>
<evidence type="ECO:0000256" key="4">
    <source>
        <dbReference type="ARBA" id="ARBA00022597"/>
    </source>
</evidence>
<evidence type="ECO:0000256" key="1">
    <source>
        <dbReference type="ARBA" id="ARBA00004141"/>
    </source>
</evidence>
<evidence type="ECO:0000256" key="2">
    <source>
        <dbReference type="ARBA" id="ARBA00010992"/>
    </source>
</evidence>
<feature type="transmembrane region" description="Helical" evidence="9">
    <location>
        <begin position="200"/>
        <end position="221"/>
    </location>
</feature>
<dbReference type="PROSITE" id="PS00216">
    <property type="entry name" value="SUGAR_TRANSPORT_1"/>
    <property type="match status" value="2"/>
</dbReference>
<dbReference type="InterPro" id="IPR020846">
    <property type="entry name" value="MFS_dom"/>
</dbReference>
<dbReference type="EMBL" id="BSYO01000012">
    <property type="protein sequence ID" value="GMH13174.1"/>
    <property type="molecule type" value="Genomic_DNA"/>
</dbReference>
<evidence type="ECO:0000313" key="11">
    <source>
        <dbReference type="EMBL" id="GMH13174.1"/>
    </source>
</evidence>
<evidence type="ECO:0000256" key="9">
    <source>
        <dbReference type="SAM" id="Phobius"/>
    </source>
</evidence>
<feature type="transmembrane region" description="Helical" evidence="9">
    <location>
        <begin position="45"/>
        <end position="69"/>
    </location>
</feature>
<comment type="similarity">
    <text evidence="2 8">Belongs to the major facilitator superfamily. Sugar transporter (TC 2.A.1.1) family.</text>
</comment>
<evidence type="ECO:0000256" key="3">
    <source>
        <dbReference type="ARBA" id="ARBA00022448"/>
    </source>
</evidence>
<feature type="transmembrane region" description="Helical" evidence="9">
    <location>
        <begin position="417"/>
        <end position="441"/>
    </location>
</feature>
<dbReference type="InterPro" id="IPR005828">
    <property type="entry name" value="MFS_sugar_transport-like"/>
</dbReference>
<feature type="transmembrane region" description="Helical" evidence="9">
    <location>
        <begin position="447"/>
        <end position="467"/>
    </location>
</feature>
<dbReference type="NCBIfam" id="TIGR00879">
    <property type="entry name" value="SP"/>
    <property type="match status" value="1"/>
</dbReference>
<dbReference type="Gene3D" id="1.20.1250.20">
    <property type="entry name" value="MFS general substrate transporter like domains"/>
    <property type="match status" value="1"/>
</dbReference>
<keyword evidence="12" id="KW-1185">Reference proteome</keyword>
<dbReference type="Pfam" id="PF00083">
    <property type="entry name" value="Sugar_tr"/>
    <property type="match status" value="1"/>
</dbReference>
<protein>
    <recommendedName>
        <fullName evidence="10">Major facilitator superfamily (MFS) profile domain-containing protein</fullName>
    </recommendedName>
</protein>
<dbReference type="InterPro" id="IPR036259">
    <property type="entry name" value="MFS_trans_sf"/>
</dbReference>
<keyword evidence="6 9" id="KW-1133">Transmembrane helix</keyword>
<name>A0AAD3SM66_NEPGR</name>